<evidence type="ECO:0000313" key="2">
    <source>
        <dbReference type="Proteomes" id="UP001163321"/>
    </source>
</evidence>
<accession>A0ACC0W4W8</accession>
<reference evidence="1 2" key="1">
    <citation type="journal article" date="2022" name="bioRxiv">
        <title>The genome of the oomycete Peronosclerospora sorghi, a cosmopolitan pathogen of maize and sorghum, is inflated with dispersed pseudogenes.</title>
        <authorList>
            <person name="Fletcher K."/>
            <person name="Martin F."/>
            <person name="Isakeit T."/>
            <person name="Cavanaugh K."/>
            <person name="Magill C."/>
            <person name="Michelmore R."/>
        </authorList>
    </citation>
    <scope>NUCLEOTIDE SEQUENCE [LARGE SCALE GENOMIC DNA]</scope>
    <source>
        <strain evidence="1">P6</strain>
    </source>
</reference>
<dbReference type="Proteomes" id="UP001163321">
    <property type="component" value="Chromosome 4"/>
</dbReference>
<name>A0ACC0W4W8_9STRA</name>
<dbReference type="EMBL" id="CM047583">
    <property type="protein sequence ID" value="KAI9913853.1"/>
    <property type="molecule type" value="Genomic_DNA"/>
</dbReference>
<sequence length="127" mass="14557">MQTAVSPPSTLYGLDLRTTSVYKDCDLYRRPERCFQNGQYFVADKRTPILLSYTDKRHITHDIVVSEHPQIIDKCALRNIQLKLFFFKTKLFKVVEPITSVIAAENDKAGIVNSANVAETRTRRLPV</sequence>
<keyword evidence="2" id="KW-1185">Reference proteome</keyword>
<evidence type="ECO:0000313" key="1">
    <source>
        <dbReference type="EMBL" id="KAI9913853.1"/>
    </source>
</evidence>
<protein>
    <submittedName>
        <fullName evidence="1">Uncharacterized protein</fullName>
    </submittedName>
</protein>
<proteinExistence type="predicted"/>
<organism evidence="1 2">
    <name type="scientific">Peronosclerospora sorghi</name>
    <dbReference type="NCBI Taxonomy" id="230839"/>
    <lineage>
        <taxon>Eukaryota</taxon>
        <taxon>Sar</taxon>
        <taxon>Stramenopiles</taxon>
        <taxon>Oomycota</taxon>
        <taxon>Peronosporomycetes</taxon>
        <taxon>Peronosporales</taxon>
        <taxon>Peronosporaceae</taxon>
        <taxon>Peronosclerospora</taxon>
    </lineage>
</organism>
<comment type="caution">
    <text evidence="1">The sequence shown here is derived from an EMBL/GenBank/DDBJ whole genome shotgun (WGS) entry which is preliminary data.</text>
</comment>
<gene>
    <name evidence="1" type="ORF">PsorP6_006445</name>
</gene>